<name>R9GXN1_9SPHI</name>
<reference evidence="1 2" key="1">
    <citation type="journal article" date="2013" name="Genome Announc.">
        <title>Draft Genome Sequence of Arcticibacter svalbardensis Strain MN12-7T, a Member of the Family Sphingobacteriaceae Isolated from an Arctic Soil Sample.</title>
        <authorList>
            <person name="Shivaji S."/>
            <person name="Ara S."/>
            <person name="Prasad S."/>
            <person name="Manasa B.P."/>
            <person name="Begum Z."/>
            <person name="Singh A."/>
            <person name="Kumar Pinnaka A."/>
        </authorList>
    </citation>
    <scope>NUCLEOTIDE SEQUENCE [LARGE SCALE GENOMIC DNA]</scope>
    <source>
        <strain evidence="1 2">MN12-7</strain>
    </source>
</reference>
<dbReference type="RefSeq" id="WP_016193551.1">
    <property type="nucleotide sequence ID" value="NZ_AQPN01000010.1"/>
</dbReference>
<organism evidence="1 2">
    <name type="scientific">Arcticibacter svalbardensis MN12-7</name>
    <dbReference type="NCBI Taxonomy" id="1150600"/>
    <lineage>
        <taxon>Bacteria</taxon>
        <taxon>Pseudomonadati</taxon>
        <taxon>Bacteroidota</taxon>
        <taxon>Sphingobacteriia</taxon>
        <taxon>Sphingobacteriales</taxon>
        <taxon>Sphingobacteriaceae</taxon>
        <taxon>Arcticibacter</taxon>
    </lineage>
</organism>
<protein>
    <submittedName>
        <fullName evidence="1">Uncharacterized protein</fullName>
    </submittedName>
</protein>
<evidence type="ECO:0000313" key="1">
    <source>
        <dbReference type="EMBL" id="EOR96516.1"/>
    </source>
</evidence>
<comment type="caution">
    <text evidence="1">The sequence shown here is derived from an EMBL/GenBank/DDBJ whole genome shotgun (WGS) entry which is preliminary data.</text>
</comment>
<keyword evidence="2" id="KW-1185">Reference proteome</keyword>
<proteinExistence type="predicted"/>
<sequence length="49" mass="5719">MKKITSTTNISKLTQDFDIELMEILKSEVRKFKTIKTYNNLRNSIIQAA</sequence>
<accession>R9GXN1</accession>
<dbReference type="Proteomes" id="UP000014174">
    <property type="component" value="Unassembled WGS sequence"/>
</dbReference>
<dbReference type="AlphaFoldDB" id="R9GXN1"/>
<gene>
    <name evidence="1" type="ORF">ADIARSV_0300</name>
</gene>
<dbReference type="EMBL" id="AQPN01000010">
    <property type="protein sequence ID" value="EOR96516.1"/>
    <property type="molecule type" value="Genomic_DNA"/>
</dbReference>
<evidence type="ECO:0000313" key="2">
    <source>
        <dbReference type="Proteomes" id="UP000014174"/>
    </source>
</evidence>